<evidence type="ECO:0000256" key="9">
    <source>
        <dbReference type="ARBA" id="ARBA00022989"/>
    </source>
</evidence>
<dbReference type="EMBL" id="JBHRSD010000014">
    <property type="protein sequence ID" value="MFC3032785.1"/>
    <property type="molecule type" value="Genomic_DNA"/>
</dbReference>
<evidence type="ECO:0000256" key="5">
    <source>
        <dbReference type="ARBA" id="ARBA00022475"/>
    </source>
</evidence>
<proteinExistence type="inferred from homology"/>
<evidence type="ECO:0000256" key="8">
    <source>
        <dbReference type="ARBA" id="ARBA00022963"/>
    </source>
</evidence>
<keyword evidence="8" id="KW-0442">Lipid degradation</keyword>
<evidence type="ECO:0000313" key="16">
    <source>
        <dbReference type="EMBL" id="MFC3032785.1"/>
    </source>
</evidence>
<evidence type="ECO:0000256" key="3">
    <source>
        <dbReference type="ARBA" id="ARBA00010358"/>
    </source>
</evidence>
<reference evidence="17" key="1">
    <citation type="journal article" date="2019" name="Int. J. Syst. Evol. Microbiol.">
        <title>The Global Catalogue of Microorganisms (GCM) 10K type strain sequencing project: providing services to taxonomists for standard genome sequencing and annotation.</title>
        <authorList>
            <consortium name="The Broad Institute Genomics Platform"/>
            <consortium name="The Broad Institute Genome Sequencing Center for Infectious Disease"/>
            <person name="Wu L."/>
            <person name="Ma J."/>
        </authorList>
    </citation>
    <scope>NUCLEOTIDE SEQUENCE [LARGE SCALE GENOMIC DNA]</scope>
    <source>
        <strain evidence="17">KCTC 42730</strain>
    </source>
</reference>
<dbReference type="SUPFAM" id="SSF158855">
    <property type="entry name" value="Lipase chaperone-like"/>
    <property type="match status" value="1"/>
</dbReference>
<evidence type="ECO:0000256" key="6">
    <source>
        <dbReference type="ARBA" id="ARBA00022519"/>
    </source>
</evidence>
<evidence type="ECO:0000256" key="11">
    <source>
        <dbReference type="ARBA" id="ARBA00023136"/>
    </source>
</evidence>
<dbReference type="Proteomes" id="UP001595453">
    <property type="component" value="Unassembled WGS sequence"/>
</dbReference>
<organism evidence="16 17">
    <name type="scientific">Pseudoalteromonas fenneropenaei</name>
    <dbReference type="NCBI Taxonomy" id="1737459"/>
    <lineage>
        <taxon>Bacteria</taxon>
        <taxon>Pseudomonadati</taxon>
        <taxon>Pseudomonadota</taxon>
        <taxon>Gammaproteobacteria</taxon>
        <taxon>Alteromonadales</taxon>
        <taxon>Pseudoalteromonadaceae</taxon>
        <taxon>Pseudoalteromonas</taxon>
    </lineage>
</organism>
<keyword evidence="12" id="KW-0143">Chaperone</keyword>
<keyword evidence="10" id="KW-0443">Lipid metabolism</keyword>
<name>A0ABV7CJF7_9GAMM</name>
<comment type="subcellular location">
    <subcellularLocation>
        <location evidence="2">Cell inner membrane</location>
        <topology evidence="2">Single-pass membrane protein</topology>
        <orientation evidence="2">Periplasmic side</orientation>
    </subcellularLocation>
</comment>
<dbReference type="RefSeq" id="WP_377123623.1">
    <property type="nucleotide sequence ID" value="NZ_JBHRSD010000014.1"/>
</dbReference>
<keyword evidence="7" id="KW-0812">Transmembrane</keyword>
<evidence type="ECO:0000256" key="10">
    <source>
        <dbReference type="ARBA" id="ARBA00023098"/>
    </source>
</evidence>
<dbReference type="Pfam" id="PF03280">
    <property type="entry name" value="Lipase_chap"/>
    <property type="match status" value="1"/>
</dbReference>
<keyword evidence="6" id="KW-0997">Cell inner membrane</keyword>
<comment type="function">
    <text evidence="1">May be involved in the folding of the extracellular lipase during its passage through the periplasm.</text>
</comment>
<evidence type="ECO:0000256" key="13">
    <source>
        <dbReference type="ARBA" id="ARBA00030948"/>
    </source>
</evidence>
<evidence type="ECO:0000256" key="15">
    <source>
        <dbReference type="ARBA" id="ARBA00033028"/>
    </source>
</evidence>
<comment type="similarity">
    <text evidence="3">Belongs to the lipase chaperone family.</text>
</comment>
<keyword evidence="11" id="KW-0472">Membrane</keyword>
<evidence type="ECO:0000256" key="2">
    <source>
        <dbReference type="ARBA" id="ARBA00004383"/>
    </source>
</evidence>
<accession>A0ABV7CJF7</accession>
<sequence length="286" mass="31845">MVVIALVVIAVAGYLRVMPTDAPQPDSVKAGADNEVVQVQPHLAGLTTTTDAALPLSTAESSTTESLAAASITDCEQIIASRALLDGFMANWREADAKPQSACEQQLREQFTALQEAQRKLAWQQFTLAERVAILDELLRQHFSPAQYQRWFADEMQWHQGMLARQAILQDSHLTKEQQAYQLAESVAALPDAHQAAILPTLQLHESYQALNANALEAQTWLKSQPQVVQERITELQLEEAQWNKKLAAWRTFIAGEPDAAAAQAYLQREFSNTERKRVQVLASYP</sequence>
<gene>
    <name evidence="16" type="ORF">ACFOEE_09670</name>
</gene>
<protein>
    <recommendedName>
        <fullName evidence="4">Lipase chaperone</fullName>
    </recommendedName>
    <alternativeName>
        <fullName evidence="15">Lipase foldase</fullName>
    </alternativeName>
    <alternativeName>
        <fullName evidence="13">Lipase helper protein</fullName>
    </alternativeName>
    <alternativeName>
        <fullName evidence="14">Lipase modulator</fullName>
    </alternativeName>
</protein>
<comment type="caution">
    <text evidence="16">The sequence shown here is derived from an EMBL/GenBank/DDBJ whole genome shotgun (WGS) entry which is preliminary data.</text>
</comment>
<dbReference type="InterPro" id="IPR004961">
    <property type="entry name" value="Lipase_chaperone"/>
</dbReference>
<keyword evidence="9" id="KW-1133">Transmembrane helix</keyword>
<keyword evidence="17" id="KW-1185">Reference proteome</keyword>
<keyword evidence="5" id="KW-1003">Cell membrane</keyword>
<evidence type="ECO:0000256" key="12">
    <source>
        <dbReference type="ARBA" id="ARBA00023186"/>
    </source>
</evidence>
<evidence type="ECO:0000256" key="14">
    <source>
        <dbReference type="ARBA" id="ARBA00031542"/>
    </source>
</evidence>
<evidence type="ECO:0000313" key="17">
    <source>
        <dbReference type="Proteomes" id="UP001595453"/>
    </source>
</evidence>
<evidence type="ECO:0000256" key="4">
    <source>
        <dbReference type="ARBA" id="ARBA00019692"/>
    </source>
</evidence>
<evidence type="ECO:0000256" key="1">
    <source>
        <dbReference type="ARBA" id="ARBA00003280"/>
    </source>
</evidence>
<evidence type="ECO:0000256" key="7">
    <source>
        <dbReference type="ARBA" id="ARBA00022692"/>
    </source>
</evidence>